<protein>
    <submittedName>
        <fullName evidence="1">Uncharacterized protein</fullName>
    </submittedName>
</protein>
<reference evidence="1" key="1">
    <citation type="submission" date="2014-11" db="EMBL/GenBank/DDBJ databases">
        <authorList>
            <person name="Amaro Gonzalez C."/>
        </authorList>
    </citation>
    <scope>NUCLEOTIDE SEQUENCE</scope>
</reference>
<organism evidence="1">
    <name type="scientific">Anguilla anguilla</name>
    <name type="common">European freshwater eel</name>
    <name type="synonym">Muraena anguilla</name>
    <dbReference type="NCBI Taxonomy" id="7936"/>
    <lineage>
        <taxon>Eukaryota</taxon>
        <taxon>Metazoa</taxon>
        <taxon>Chordata</taxon>
        <taxon>Craniata</taxon>
        <taxon>Vertebrata</taxon>
        <taxon>Euteleostomi</taxon>
        <taxon>Actinopterygii</taxon>
        <taxon>Neopterygii</taxon>
        <taxon>Teleostei</taxon>
        <taxon>Anguilliformes</taxon>
        <taxon>Anguillidae</taxon>
        <taxon>Anguilla</taxon>
    </lineage>
</organism>
<proteinExistence type="predicted"/>
<dbReference type="AlphaFoldDB" id="A0A0E9XM09"/>
<accession>A0A0E9XM09</accession>
<sequence length="35" mass="4184">MHTFIFPYYEVLSQQHKIIPINKMTRSSEMLLSPC</sequence>
<dbReference type="EMBL" id="GBXM01004858">
    <property type="protein sequence ID" value="JAI03720.1"/>
    <property type="molecule type" value="Transcribed_RNA"/>
</dbReference>
<evidence type="ECO:0000313" key="1">
    <source>
        <dbReference type="EMBL" id="JAI03720.1"/>
    </source>
</evidence>
<reference evidence="1" key="2">
    <citation type="journal article" date="2015" name="Fish Shellfish Immunol.">
        <title>Early steps in the European eel (Anguilla anguilla)-Vibrio vulnificus interaction in the gills: Role of the RtxA13 toxin.</title>
        <authorList>
            <person name="Callol A."/>
            <person name="Pajuelo D."/>
            <person name="Ebbesson L."/>
            <person name="Teles M."/>
            <person name="MacKenzie S."/>
            <person name="Amaro C."/>
        </authorList>
    </citation>
    <scope>NUCLEOTIDE SEQUENCE</scope>
</reference>
<name>A0A0E9XM09_ANGAN</name>